<dbReference type="InterPro" id="IPR012946">
    <property type="entry name" value="X8"/>
</dbReference>
<dbReference type="Pfam" id="PF07983">
    <property type="entry name" value="X8"/>
    <property type="match status" value="1"/>
</dbReference>
<dbReference type="SMART" id="SM00768">
    <property type="entry name" value="X8"/>
    <property type="match status" value="1"/>
</dbReference>
<feature type="domain" description="X8" evidence="2">
    <location>
        <begin position="18"/>
        <end position="102"/>
    </location>
</feature>
<dbReference type="PANTHER" id="PTHR31044">
    <property type="entry name" value="BETA-1,3 GLUCANASE"/>
    <property type="match status" value="1"/>
</dbReference>
<dbReference type="AlphaFoldDB" id="A0A803L5N5"/>
<dbReference type="EnsemblPlants" id="AUR62007174-RA">
    <property type="protein sequence ID" value="AUR62007174-RA:cds"/>
    <property type="gene ID" value="AUR62007174"/>
</dbReference>
<reference evidence="3" key="2">
    <citation type="submission" date="2021-03" db="UniProtKB">
        <authorList>
            <consortium name="EnsemblPlants"/>
        </authorList>
    </citation>
    <scope>IDENTIFICATION</scope>
</reference>
<dbReference type="Gramene" id="AUR62007174-RA">
    <property type="protein sequence ID" value="AUR62007174-RA:cds"/>
    <property type="gene ID" value="AUR62007174"/>
</dbReference>
<dbReference type="Gene3D" id="1.20.58.1040">
    <property type="match status" value="1"/>
</dbReference>
<dbReference type="InterPro" id="IPR044788">
    <property type="entry name" value="X8_dom_prot"/>
</dbReference>
<keyword evidence="4" id="KW-1185">Reference proteome</keyword>
<dbReference type="Proteomes" id="UP000596660">
    <property type="component" value="Unplaced"/>
</dbReference>
<name>A0A803L5N5_CHEQI</name>
<evidence type="ECO:0000256" key="1">
    <source>
        <dbReference type="ARBA" id="ARBA00022729"/>
    </source>
</evidence>
<proteinExistence type="predicted"/>
<dbReference type="PANTHER" id="PTHR31044:SF52">
    <property type="entry name" value="OS01G0631500 PROTEIN"/>
    <property type="match status" value="1"/>
</dbReference>
<keyword evidence="1" id="KW-0732">Signal</keyword>
<dbReference type="GO" id="GO:0009506">
    <property type="term" value="C:plasmodesma"/>
    <property type="evidence" value="ECO:0007669"/>
    <property type="project" value="UniProtKB-ARBA"/>
</dbReference>
<reference evidence="3" key="1">
    <citation type="journal article" date="2017" name="Nature">
        <title>The genome of Chenopodium quinoa.</title>
        <authorList>
            <person name="Jarvis D.E."/>
            <person name="Ho Y.S."/>
            <person name="Lightfoot D.J."/>
            <person name="Schmoeckel S.M."/>
            <person name="Li B."/>
            <person name="Borm T.J.A."/>
            <person name="Ohyanagi H."/>
            <person name="Mineta K."/>
            <person name="Michell C.T."/>
            <person name="Saber N."/>
            <person name="Kharbatia N.M."/>
            <person name="Rupper R.R."/>
            <person name="Sharp A.R."/>
            <person name="Dally N."/>
            <person name="Boughton B.A."/>
            <person name="Woo Y.H."/>
            <person name="Gao G."/>
            <person name="Schijlen E.G.W.M."/>
            <person name="Guo X."/>
            <person name="Momin A.A."/>
            <person name="Negrao S."/>
            <person name="Al-Babili S."/>
            <person name="Gehring C."/>
            <person name="Roessner U."/>
            <person name="Jung C."/>
            <person name="Murphy K."/>
            <person name="Arold S.T."/>
            <person name="Gojobori T."/>
            <person name="van der Linden C.G."/>
            <person name="van Loo E.N."/>
            <person name="Jellen E.N."/>
            <person name="Maughan P.J."/>
            <person name="Tester M."/>
        </authorList>
    </citation>
    <scope>NUCLEOTIDE SEQUENCE [LARGE SCALE GENOMIC DNA]</scope>
    <source>
        <strain evidence="3">cv. PI 614886</strain>
    </source>
</reference>
<sequence length="107" mass="11592">MFLDCGLVDGSESKLCPPWCVTRLDASDARVKISFDWICENGADCGPIKPGGPCYVEGDIKAMASYAFNDYFQKTRPSGGLCDYGEVATLSNKDPSHGACNFMCTPY</sequence>
<organism evidence="3 4">
    <name type="scientific">Chenopodium quinoa</name>
    <name type="common">Quinoa</name>
    <dbReference type="NCBI Taxonomy" id="63459"/>
    <lineage>
        <taxon>Eukaryota</taxon>
        <taxon>Viridiplantae</taxon>
        <taxon>Streptophyta</taxon>
        <taxon>Embryophyta</taxon>
        <taxon>Tracheophyta</taxon>
        <taxon>Spermatophyta</taxon>
        <taxon>Magnoliopsida</taxon>
        <taxon>eudicotyledons</taxon>
        <taxon>Gunneridae</taxon>
        <taxon>Pentapetalae</taxon>
        <taxon>Caryophyllales</taxon>
        <taxon>Chenopodiaceae</taxon>
        <taxon>Chenopodioideae</taxon>
        <taxon>Atripliceae</taxon>
        <taxon>Chenopodium</taxon>
    </lineage>
</organism>
<evidence type="ECO:0000313" key="3">
    <source>
        <dbReference type="EnsemblPlants" id="AUR62007174-RA:cds"/>
    </source>
</evidence>
<evidence type="ECO:0000313" key="4">
    <source>
        <dbReference type="Proteomes" id="UP000596660"/>
    </source>
</evidence>
<protein>
    <recommendedName>
        <fullName evidence="2">X8 domain-containing protein</fullName>
    </recommendedName>
</protein>
<dbReference type="OMA" id="MNWACEK"/>
<evidence type="ECO:0000259" key="2">
    <source>
        <dbReference type="SMART" id="SM00768"/>
    </source>
</evidence>
<accession>A0A803L5N5</accession>